<proteinExistence type="predicted"/>
<evidence type="ECO:0000256" key="2">
    <source>
        <dbReference type="ARBA" id="ARBA00022490"/>
    </source>
</evidence>
<dbReference type="InterPro" id="IPR028133">
    <property type="entry name" value="Dynamitin"/>
</dbReference>
<keyword evidence="2" id="KW-0963">Cytoplasm</keyword>
<organism evidence="4 5">
    <name type="scientific">Sporidiobolus salmonicolor</name>
    <name type="common">Yeast-like fungus</name>
    <name type="synonym">Sporobolomyces salmonicolor</name>
    <dbReference type="NCBI Taxonomy" id="5005"/>
    <lineage>
        <taxon>Eukaryota</taxon>
        <taxon>Fungi</taxon>
        <taxon>Dikarya</taxon>
        <taxon>Basidiomycota</taxon>
        <taxon>Pucciniomycotina</taxon>
        <taxon>Microbotryomycetes</taxon>
        <taxon>Sporidiobolales</taxon>
        <taxon>Sporidiobolaceae</taxon>
        <taxon>Sporobolomyces</taxon>
    </lineage>
</organism>
<dbReference type="GO" id="GO:0007017">
    <property type="term" value="P:microtubule-based process"/>
    <property type="evidence" value="ECO:0007669"/>
    <property type="project" value="InterPro"/>
</dbReference>
<keyword evidence="5" id="KW-1185">Reference proteome</keyword>
<feature type="non-terminal residue" evidence="4">
    <location>
        <position position="1"/>
    </location>
</feature>
<dbReference type="EMBL" id="CENE01000003">
    <property type="protein sequence ID" value="CEQ39514.1"/>
    <property type="molecule type" value="Genomic_DNA"/>
</dbReference>
<feature type="compositionally biased region" description="Basic and acidic residues" evidence="3">
    <location>
        <begin position="166"/>
        <end position="178"/>
    </location>
</feature>
<feature type="compositionally biased region" description="Low complexity" evidence="3">
    <location>
        <begin position="416"/>
        <end position="437"/>
    </location>
</feature>
<name>A0A0D6EHS2_SPOSA</name>
<reference evidence="5" key="1">
    <citation type="submission" date="2015-02" db="EMBL/GenBank/DDBJ databases">
        <authorList>
            <person name="Gon?alves P."/>
        </authorList>
    </citation>
    <scope>NUCLEOTIDE SEQUENCE [LARGE SCALE GENOMIC DNA]</scope>
</reference>
<evidence type="ECO:0000313" key="5">
    <source>
        <dbReference type="Proteomes" id="UP000243876"/>
    </source>
</evidence>
<feature type="region of interest" description="Disordered" evidence="3">
    <location>
        <begin position="411"/>
        <end position="437"/>
    </location>
</feature>
<protein>
    <submittedName>
        <fullName evidence="4">SPOSA6832_01076-mRNA-1:cds</fullName>
    </submittedName>
</protein>
<feature type="region of interest" description="Disordered" evidence="3">
    <location>
        <begin position="50"/>
        <end position="93"/>
    </location>
</feature>
<dbReference type="OrthoDB" id="4977at2759"/>
<feature type="compositionally biased region" description="Low complexity" evidence="3">
    <location>
        <begin position="179"/>
        <end position="192"/>
    </location>
</feature>
<sequence>MSKYASLPDIVRYSICPCCRLKRSADWIAFPSPLLLVGSQDTGADVFETPDVPLEHAYSRDSDTDDEYLPRNGSPTSARRGAGPSAMNSAENLDRDRLDAAEARRRFGQATLAAGSSSGDIKRELDSRPRRRLPWTSEYTAGAAPNEQEKETPLERLRRLRSEVAELEDEVRRSEVERSGALAAATEHTPAAEQDKDNAKGKKREVSPAVILQQLQMLRGDLQSLEPNLQGVLEANGEKEPDAQEVQGQLERKAKASAGLLSRLGLVGAESSTPVAEVAKGAVSPTSSQPTAGKEGELEKRLAELEKVVGASEADIDEVRASQPSFLLRSLLTSLAPLSQTNAIPLPLVQTVSRLDHLLTLLAQPRHLDSISRRVKVLVSDLERIHESRRKLGDTRPLNIALSGGMTLSTGGADGASASRSTTSLSASTTTGSAAASLPPDALQKIDALFSLLPRLDPLLPLAPRLLTRLRSLSALHASAASFSESVSSLKDEVSRLGEGEKGLKEVLDGLEGSIKDNEGRMKGNLQGLEKRLEEVVARLDSLGVQ</sequence>
<dbReference type="GO" id="GO:0005737">
    <property type="term" value="C:cytoplasm"/>
    <property type="evidence" value="ECO:0007669"/>
    <property type="project" value="UniProtKB-SubCell"/>
</dbReference>
<feature type="compositionally biased region" description="Basic and acidic residues" evidence="3">
    <location>
        <begin position="193"/>
        <end position="205"/>
    </location>
</feature>
<dbReference type="GO" id="GO:0005869">
    <property type="term" value="C:dynactin complex"/>
    <property type="evidence" value="ECO:0007669"/>
    <property type="project" value="InterPro"/>
</dbReference>
<evidence type="ECO:0000313" key="4">
    <source>
        <dbReference type="EMBL" id="CEQ39514.1"/>
    </source>
</evidence>
<dbReference type="Pfam" id="PF04912">
    <property type="entry name" value="Dynamitin"/>
    <property type="match status" value="1"/>
</dbReference>
<accession>A0A0D6EHS2</accession>
<comment type="subcellular location">
    <subcellularLocation>
        <location evidence="1">Cytoplasm</location>
    </subcellularLocation>
</comment>
<dbReference type="AlphaFoldDB" id="A0A0D6EHS2"/>
<feature type="region of interest" description="Disordered" evidence="3">
    <location>
        <begin position="109"/>
        <end position="154"/>
    </location>
</feature>
<gene>
    <name evidence="4" type="primary">SPOSA6832_01076</name>
</gene>
<evidence type="ECO:0000256" key="1">
    <source>
        <dbReference type="ARBA" id="ARBA00004496"/>
    </source>
</evidence>
<evidence type="ECO:0000256" key="3">
    <source>
        <dbReference type="SAM" id="MobiDB-lite"/>
    </source>
</evidence>
<feature type="compositionally biased region" description="Basic and acidic residues" evidence="3">
    <location>
        <begin position="53"/>
        <end position="62"/>
    </location>
</feature>
<dbReference type="Proteomes" id="UP000243876">
    <property type="component" value="Unassembled WGS sequence"/>
</dbReference>
<dbReference type="PANTHER" id="PTHR15346">
    <property type="entry name" value="DYNACTIN SUBUNIT"/>
    <property type="match status" value="1"/>
</dbReference>
<feature type="region of interest" description="Disordered" evidence="3">
    <location>
        <begin position="166"/>
        <end position="205"/>
    </location>
</feature>
<feature type="region of interest" description="Disordered" evidence="3">
    <location>
        <begin position="278"/>
        <end position="297"/>
    </location>
</feature>